<protein>
    <submittedName>
        <fullName evidence="2">Uncharacterized protein</fullName>
    </submittedName>
</protein>
<dbReference type="AlphaFoldDB" id="A0A974BR30"/>
<feature type="chain" id="PRO_5037468849" evidence="1">
    <location>
        <begin position="27"/>
        <end position="82"/>
    </location>
</feature>
<evidence type="ECO:0000313" key="2">
    <source>
        <dbReference type="EMBL" id="OCT56588.1"/>
    </source>
</evidence>
<name>A0A974BR30_XENLA</name>
<dbReference type="Proteomes" id="UP000694892">
    <property type="component" value="Unassembled WGS sequence"/>
</dbReference>
<accession>A0A974BR30</accession>
<dbReference type="EMBL" id="KV467262">
    <property type="protein sequence ID" value="OCT56588.1"/>
    <property type="molecule type" value="Genomic_DNA"/>
</dbReference>
<gene>
    <name evidence="2" type="ORF">XELAEV_18004657mg</name>
</gene>
<organism evidence="2">
    <name type="scientific">Xenopus laevis</name>
    <name type="common">African clawed frog</name>
    <dbReference type="NCBI Taxonomy" id="8355"/>
    <lineage>
        <taxon>Eukaryota</taxon>
        <taxon>Metazoa</taxon>
        <taxon>Chordata</taxon>
        <taxon>Craniata</taxon>
        <taxon>Vertebrata</taxon>
        <taxon>Euteleostomi</taxon>
        <taxon>Amphibia</taxon>
        <taxon>Batrachia</taxon>
        <taxon>Anura</taxon>
        <taxon>Pipoidea</taxon>
        <taxon>Pipidae</taxon>
        <taxon>Xenopodinae</taxon>
        <taxon>Xenopus</taxon>
        <taxon>Xenopus</taxon>
    </lineage>
</organism>
<reference evidence="2" key="1">
    <citation type="submission" date="2016-05" db="EMBL/GenBank/DDBJ databases">
        <title>WGS assembly of Xenopus laevis.</title>
        <authorList>
            <person name="Session A."/>
            <person name="Uno Y."/>
            <person name="Kwon T."/>
            <person name="Chapman J."/>
            <person name="Toyoda A."/>
            <person name="Takahashi S."/>
            <person name="Fukui A."/>
            <person name="Hikosaka A."/>
            <person name="Putnam N."/>
            <person name="Stites J."/>
            <person name="Van Heeringen S."/>
            <person name="Quigley I."/>
            <person name="Heinz S."/>
            <person name="Hellsten U."/>
            <person name="Lyons J."/>
            <person name="Suzuki A."/>
            <person name="Kondo M."/>
            <person name="Ogino H."/>
            <person name="Ochi H."/>
            <person name="Bogdanovic O."/>
            <person name="Lister R."/>
            <person name="Georgiou G."/>
            <person name="Paranjpe S."/>
            <person name="Van Kruijsbergen I."/>
            <person name="Mozaffari S."/>
            <person name="Shu S."/>
            <person name="Schmutz J."/>
            <person name="Jenkins J."/>
            <person name="Grimwood J."/>
            <person name="Carlson J."/>
            <person name="Mitros T."/>
            <person name="Simakov O."/>
            <person name="Heald R."/>
            <person name="Miller K."/>
            <person name="Haudenschild C."/>
            <person name="Kuroki Y."/>
            <person name="Tanaka T."/>
            <person name="Michiue T."/>
            <person name="Watanabe M."/>
            <person name="Kinoshita T."/>
            <person name="Ohta Y."/>
            <person name="Mawaribuchi S."/>
            <person name="Suzuki Y."/>
            <person name="Haramoto Y."/>
            <person name="Yamamoto T."/>
            <person name="Takagi C."/>
            <person name="Kitzman J."/>
            <person name="Shendure J."/>
            <person name="Nakayama T."/>
            <person name="Izutsu Y."/>
            <person name="Robert J."/>
            <person name="Dichmann D."/>
            <person name="Flajnik M."/>
            <person name="Houston D."/>
            <person name="Marcotte E."/>
            <person name="Wallingford J."/>
            <person name="Ito Y."/>
            <person name="Asashima M."/>
            <person name="Ueno N."/>
            <person name="Matsuda Y."/>
            <person name="Jan Veenstra G."/>
            <person name="Fujiyama A."/>
            <person name="Harland R."/>
            <person name="Taira M."/>
            <person name="Rokhsar D.S."/>
        </authorList>
    </citation>
    <scope>NUCLEOTIDE SEQUENCE</scope>
    <source>
        <strain evidence="2">J</strain>
        <tissue evidence="2">Blood</tissue>
    </source>
</reference>
<sequence>MGGFVLPNPITVLIYMIVLCVGPCRSEVQPINPSCYLEIIKALEEHEYIQEGDIMIGGVMAAHLHMINITYPREKKRLICMV</sequence>
<proteinExistence type="predicted"/>
<feature type="signal peptide" evidence="1">
    <location>
        <begin position="1"/>
        <end position="26"/>
    </location>
</feature>
<evidence type="ECO:0000256" key="1">
    <source>
        <dbReference type="SAM" id="SignalP"/>
    </source>
</evidence>
<keyword evidence="1" id="KW-0732">Signal</keyword>